<accession>A0ABN3MX85</accession>
<sequence length="121" mass="12709">MASEQPSINIGDISGSNNAVAAGHNASAESHVHQGAGAQPDEETRQLLVAIRKLREDLALVNSTEQTVALGRALADTETEITRTGQAPPTRRQRLRELLTDSQALVTFLSSAGALAGLLGR</sequence>
<dbReference type="EMBL" id="BAAASG010000016">
    <property type="protein sequence ID" value="GAA2510651.1"/>
    <property type="molecule type" value="Genomic_DNA"/>
</dbReference>
<keyword evidence="3" id="KW-1185">Reference proteome</keyword>
<name>A0ABN3MX85_STRLO</name>
<feature type="compositionally biased region" description="Polar residues" evidence="1">
    <location>
        <begin position="1"/>
        <end position="19"/>
    </location>
</feature>
<protein>
    <submittedName>
        <fullName evidence="2">Uncharacterized protein</fullName>
    </submittedName>
</protein>
<comment type="caution">
    <text evidence="2">The sequence shown here is derived from an EMBL/GenBank/DDBJ whole genome shotgun (WGS) entry which is preliminary data.</text>
</comment>
<dbReference type="Proteomes" id="UP001501777">
    <property type="component" value="Unassembled WGS sequence"/>
</dbReference>
<evidence type="ECO:0000313" key="3">
    <source>
        <dbReference type="Proteomes" id="UP001501777"/>
    </source>
</evidence>
<dbReference type="RefSeq" id="WP_344404544.1">
    <property type="nucleotide sequence ID" value="NZ_BAAASG010000016.1"/>
</dbReference>
<evidence type="ECO:0000256" key="1">
    <source>
        <dbReference type="SAM" id="MobiDB-lite"/>
    </source>
</evidence>
<evidence type="ECO:0000313" key="2">
    <source>
        <dbReference type="EMBL" id="GAA2510651.1"/>
    </source>
</evidence>
<organism evidence="2 3">
    <name type="scientific">Streptomyces longisporus</name>
    <dbReference type="NCBI Taxonomy" id="1948"/>
    <lineage>
        <taxon>Bacteria</taxon>
        <taxon>Bacillati</taxon>
        <taxon>Actinomycetota</taxon>
        <taxon>Actinomycetes</taxon>
        <taxon>Kitasatosporales</taxon>
        <taxon>Streptomycetaceae</taxon>
        <taxon>Streptomyces</taxon>
    </lineage>
</organism>
<feature type="region of interest" description="Disordered" evidence="1">
    <location>
        <begin position="1"/>
        <end position="41"/>
    </location>
</feature>
<proteinExistence type="predicted"/>
<reference evidence="2 3" key="1">
    <citation type="journal article" date="2019" name="Int. J. Syst. Evol. Microbiol.">
        <title>The Global Catalogue of Microorganisms (GCM) 10K type strain sequencing project: providing services to taxonomists for standard genome sequencing and annotation.</title>
        <authorList>
            <consortium name="The Broad Institute Genomics Platform"/>
            <consortium name="The Broad Institute Genome Sequencing Center for Infectious Disease"/>
            <person name="Wu L."/>
            <person name="Ma J."/>
        </authorList>
    </citation>
    <scope>NUCLEOTIDE SEQUENCE [LARGE SCALE GENOMIC DNA]</scope>
    <source>
        <strain evidence="2 3">JCM 4395</strain>
    </source>
</reference>
<gene>
    <name evidence="2" type="ORF">GCM10010276_66560</name>
</gene>